<keyword evidence="2" id="KW-0472">Membrane</keyword>
<protein>
    <submittedName>
        <fullName evidence="3">Uncharacterized protein</fullName>
    </submittedName>
</protein>
<keyword evidence="2" id="KW-1133">Transmembrane helix</keyword>
<feature type="region of interest" description="Disordered" evidence="1">
    <location>
        <begin position="79"/>
        <end position="112"/>
    </location>
</feature>
<feature type="compositionally biased region" description="Basic and acidic residues" evidence="1">
    <location>
        <begin position="88"/>
        <end position="105"/>
    </location>
</feature>
<dbReference type="KEGG" id="spii:G7077_08905"/>
<evidence type="ECO:0000256" key="2">
    <source>
        <dbReference type="SAM" id="Phobius"/>
    </source>
</evidence>
<name>A0A6G7YQJ0_9SPHN</name>
<sequence length="112" mass="12084">MSGRVEDCYPVRWFGKALVAVGLFAAIALAIAAPIAFTLEAAPILLLLEIAGGGILVSLLLVKLGDLIADSVVRRRDTEPVGVLPQTREPRDRSLRSHPVRHAEQAPRVQQV</sequence>
<dbReference type="RefSeq" id="WP_166411388.1">
    <property type="nucleotide sequence ID" value="NZ_CP049869.1"/>
</dbReference>
<keyword evidence="4" id="KW-1185">Reference proteome</keyword>
<dbReference type="Proteomes" id="UP000503222">
    <property type="component" value="Chromosome"/>
</dbReference>
<evidence type="ECO:0000313" key="3">
    <source>
        <dbReference type="EMBL" id="QIK78997.1"/>
    </source>
</evidence>
<dbReference type="EMBL" id="CP049869">
    <property type="protein sequence ID" value="QIK78997.1"/>
    <property type="molecule type" value="Genomic_DNA"/>
</dbReference>
<gene>
    <name evidence="3" type="ORF">G7077_08905</name>
</gene>
<organism evidence="3 4">
    <name type="scientific">Sphingomonas piscis</name>
    <dbReference type="NCBI Taxonomy" id="2714943"/>
    <lineage>
        <taxon>Bacteria</taxon>
        <taxon>Pseudomonadati</taxon>
        <taxon>Pseudomonadota</taxon>
        <taxon>Alphaproteobacteria</taxon>
        <taxon>Sphingomonadales</taxon>
        <taxon>Sphingomonadaceae</taxon>
        <taxon>Sphingomonas</taxon>
    </lineage>
</organism>
<feature type="transmembrane region" description="Helical" evidence="2">
    <location>
        <begin position="42"/>
        <end position="62"/>
    </location>
</feature>
<evidence type="ECO:0000256" key="1">
    <source>
        <dbReference type="SAM" id="MobiDB-lite"/>
    </source>
</evidence>
<reference evidence="3 4" key="1">
    <citation type="submission" date="2020-03" db="EMBL/GenBank/DDBJ databases">
        <title>Sphingomonas sp. nov., isolated from fish.</title>
        <authorList>
            <person name="Hyun D.-W."/>
            <person name="Bae J.-W."/>
        </authorList>
    </citation>
    <scope>NUCLEOTIDE SEQUENCE [LARGE SCALE GENOMIC DNA]</scope>
    <source>
        <strain evidence="3 4">HDW15B</strain>
    </source>
</reference>
<dbReference type="AlphaFoldDB" id="A0A6G7YQJ0"/>
<accession>A0A6G7YQJ0</accession>
<keyword evidence="2" id="KW-0812">Transmembrane</keyword>
<proteinExistence type="predicted"/>
<evidence type="ECO:0000313" key="4">
    <source>
        <dbReference type="Proteomes" id="UP000503222"/>
    </source>
</evidence>